<dbReference type="PANTHER" id="PTHR11771">
    <property type="entry name" value="LIPOXYGENASE"/>
    <property type="match status" value="1"/>
</dbReference>
<evidence type="ECO:0000256" key="5">
    <source>
        <dbReference type="ARBA" id="ARBA00022832"/>
    </source>
</evidence>
<dbReference type="FunFam" id="4.10.372.10:FF:000001">
    <property type="entry name" value="Lipoxygenase"/>
    <property type="match status" value="1"/>
</dbReference>
<dbReference type="InterPro" id="IPR036392">
    <property type="entry name" value="PLAT/LH2_dom_sf"/>
</dbReference>
<dbReference type="SUPFAM" id="SSF48484">
    <property type="entry name" value="Lipoxigenase"/>
    <property type="match status" value="1"/>
</dbReference>
<gene>
    <name evidence="11" type="ORF">NE237_010489</name>
</gene>
<dbReference type="EMBL" id="JAMYWD010000002">
    <property type="protein sequence ID" value="KAJ4979709.1"/>
    <property type="molecule type" value="Genomic_DNA"/>
</dbReference>
<dbReference type="SUPFAM" id="SSF49723">
    <property type="entry name" value="Lipase/lipooxygenase domain (PLAT/LH2 domain)"/>
    <property type="match status" value="1"/>
</dbReference>
<dbReference type="GO" id="GO:0046872">
    <property type="term" value="F:metal ion binding"/>
    <property type="evidence" value="ECO:0007669"/>
    <property type="project" value="UniProtKB-KW"/>
</dbReference>
<evidence type="ECO:0000256" key="4">
    <source>
        <dbReference type="ARBA" id="ARBA00022767"/>
    </source>
</evidence>
<evidence type="ECO:0000256" key="2">
    <source>
        <dbReference type="ARBA" id="ARBA00022516"/>
    </source>
</evidence>
<sequence length="228" mass="25866">MPTDDMIPRKQITLSSRCHVCLKNLETFDHIFTNCEVAEKKRNAGEGWSICILGAMDHTITPLTAGASNTYRVTFNWDETIGIPGAFIIKNMHHSQFYLKTVTLEDVPGIGHPNTESRIPLAMILDVYVPRDERFGHLKMSDFLAYALKAVVQFLLPELTAYCDITPKEFTTFQDVLNLYEGGIQLPNGPRFDKVKDAIPWDLLKELVRSDGERLLKFPMPQVINGMH</sequence>
<dbReference type="Pfam" id="PF01477">
    <property type="entry name" value="PLAT"/>
    <property type="match status" value="1"/>
</dbReference>
<keyword evidence="5" id="KW-0276">Fatty acid metabolism</keyword>
<keyword evidence="8" id="KW-0443">Lipid metabolism</keyword>
<keyword evidence="4" id="KW-0925">Oxylipin biosynthesis</keyword>
<keyword evidence="9" id="KW-0275">Fatty acid biosynthesis</keyword>
<keyword evidence="6" id="KW-0223">Dioxygenase</keyword>
<comment type="similarity">
    <text evidence="1">Belongs to the lipoxygenase family.</text>
</comment>
<evidence type="ECO:0000256" key="6">
    <source>
        <dbReference type="ARBA" id="ARBA00022964"/>
    </source>
</evidence>
<keyword evidence="7" id="KW-0560">Oxidoreductase</keyword>
<keyword evidence="12" id="KW-1185">Reference proteome</keyword>
<dbReference type="Gene3D" id="4.10.372.10">
    <property type="entry name" value="Lipoxygenase-1, Domain 3"/>
    <property type="match status" value="1"/>
</dbReference>
<dbReference type="InterPro" id="IPR026960">
    <property type="entry name" value="RVT-Znf"/>
</dbReference>
<dbReference type="GO" id="GO:0006633">
    <property type="term" value="P:fatty acid biosynthetic process"/>
    <property type="evidence" value="ECO:0007669"/>
    <property type="project" value="UniProtKB-KW"/>
</dbReference>
<dbReference type="Pfam" id="PF13966">
    <property type="entry name" value="zf-RVT"/>
    <property type="match status" value="1"/>
</dbReference>
<dbReference type="Gene3D" id="2.60.60.20">
    <property type="entry name" value="PLAT/LH2 domain"/>
    <property type="match status" value="1"/>
</dbReference>
<dbReference type="InterPro" id="IPR027433">
    <property type="entry name" value="Lipoxygenase_dom_3"/>
</dbReference>
<dbReference type="InterPro" id="IPR000907">
    <property type="entry name" value="LipOase"/>
</dbReference>
<dbReference type="InterPro" id="IPR036226">
    <property type="entry name" value="LipOase_C_sf"/>
</dbReference>
<evidence type="ECO:0000313" key="11">
    <source>
        <dbReference type="EMBL" id="KAJ4979709.1"/>
    </source>
</evidence>
<dbReference type="GO" id="GO:0034440">
    <property type="term" value="P:lipid oxidation"/>
    <property type="evidence" value="ECO:0007669"/>
    <property type="project" value="InterPro"/>
</dbReference>
<reference evidence="11" key="1">
    <citation type="journal article" date="2023" name="Plant J.">
        <title>The genome of the king protea, Protea cynaroides.</title>
        <authorList>
            <person name="Chang J."/>
            <person name="Duong T.A."/>
            <person name="Schoeman C."/>
            <person name="Ma X."/>
            <person name="Roodt D."/>
            <person name="Barker N."/>
            <person name="Li Z."/>
            <person name="Van de Peer Y."/>
            <person name="Mizrachi E."/>
        </authorList>
    </citation>
    <scope>NUCLEOTIDE SEQUENCE</scope>
    <source>
        <tissue evidence="11">Young leaves</tissue>
    </source>
</reference>
<evidence type="ECO:0000313" key="12">
    <source>
        <dbReference type="Proteomes" id="UP001141806"/>
    </source>
</evidence>
<evidence type="ECO:0000256" key="1">
    <source>
        <dbReference type="ARBA" id="ARBA00009419"/>
    </source>
</evidence>
<keyword evidence="3" id="KW-0479">Metal-binding</keyword>
<accession>A0A9Q0R1M0</accession>
<dbReference type="AlphaFoldDB" id="A0A9Q0R1M0"/>
<dbReference type="GO" id="GO:0016702">
    <property type="term" value="F:oxidoreductase activity, acting on single donors with incorporation of molecular oxygen, incorporation of two atoms of oxygen"/>
    <property type="evidence" value="ECO:0007669"/>
    <property type="project" value="InterPro"/>
</dbReference>
<evidence type="ECO:0000259" key="10">
    <source>
        <dbReference type="PROSITE" id="PS51393"/>
    </source>
</evidence>
<evidence type="ECO:0000256" key="3">
    <source>
        <dbReference type="ARBA" id="ARBA00022723"/>
    </source>
</evidence>
<evidence type="ECO:0000256" key="9">
    <source>
        <dbReference type="ARBA" id="ARBA00023160"/>
    </source>
</evidence>
<dbReference type="Pfam" id="PF00305">
    <property type="entry name" value="Lipoxygenase"/>
    <property type="match status" value="1"/>
</dbReference>
<dbReference type="Proteomes" id="UP001141806">
    <property type="component" value="Unassembled WGS sequence"/>
</dbReference>
<evidence type="ECO:0000256" key="7">
    <source>
        <dbReference type="ARBA" id="ARBA00023002"/>
    </source>
</evidence>
<dbReference type="GO" id="GO:0031408">
    <property type="term" value="P:oxylipin biosynthetic process"/>
    <property type="evidence" value="ECO:0007669"/>
    <property type="project" value="UniProtKB-KW"/>
</dbReference>
<dbReference type="InterPro" id="IPR001024">
    <property type="entry name" value="PLAT/LH2_dom"/>
</dbReference>
<organism evidence="11 12">
    <name type="scientific">Protea cynaroides</name>
    <dbReference type="NCBI Taxonomy" id="273540"/>
    <lineage>
        <taxon>Eukaryota</taxon>
        <taxon>Viridiplantae</taxon>
        <taxon>Streptophyta</taxon>
        <taxon>Embryophyta</taxon>
        <taxon>Tracheophyta</taxon>
        <taxon>Spermatophyta</taxon>
        <taxon>Magnoliopsida</taxon>
        <taxon>Proteales</taxon>
        <taxon>Proteaceae</taxon>
        <taxon>Protea</taxon>
    </lineage>
</organism>
<comment type="caution">
    <text evidence="11">The sequence shown here is derived from an EMBL/GenBank/DDBJ whole genome shotgun (WGS) entry which is preliminary data.</text>
</comment>
<dbReference type="PRINTS" id="PR00468">
    <property type="entry name" value="PLTLPOXGNASE"/>
</dbReference>
<dbReference type="InterPro" id="IPR001246">
    <property type="entry name" value="LipOase_plant"/>
</dbReference>
<evidence type="ECO:0000256" key="8">
    <source>
        <dbReference type="ARBA" id="ARBA00023098"/>
    </source>
</evidence>
<protein>
    <recommendedName>
        <fullName evidence="10">Lipoxygenase domain-containing protein</fullName>
    </recommendedName>
</protein>
<dbReference type="InterPro" id="IPR013819">
    <property type="entry name" value="LipOase_C"/>
</dbReference>
<dbReference type="OrthoDB" id="407298at2759"/>
<name>A0A9Q0R1M0_9MAGN</name>
<dbReference type="PROSITE" id="PS51393">
    <property type="entry name" value="LIPOXYGENASE_3"/>
    <property type="match status" value="1"/>
</dbReference>
<feature type="domain" description="Lipoxygenase" evidence="10">
    <location>
        <begin position="113"/>
        <end position="228"/>
    </location>
</feature>
<proteinExistence type="inferred from homology"/>
<keyword evidence="2" id="KW-0444">Lipid biosynthesis</keyword>